<dbReference type="Proteomes" id="UP000215914">
    <property type="component" value="Chromosome 12"/>
</dbReference>
<protein>
    <submittedName>
        <fullName evidence="1">Uncharacterized protein</fullName>
    </submittedName>
</protein>
<organism evidence="1 2">
    <name type="scientific">Helianthus annuus</name>
    <name type="common">Common sunflower</name>
    <dbReference type="NCBI Taxonomy" id="4232"/>
    <lineage>
        <taxon>Eukaryota</taxon>
        <taxon>Viridiplantae</taxon>
        <taxon>Streptophyta</taxon>
        <taxon>Embryophyta</taxon>
        <taxon>Tracheophyta</taxon>
        <taxon>Spermatophyta</taxon>
        <taxon>Magnoliopsida</taxon>
        <taxon>eudicotyledons</taxon>
        <taxon>Gunneridae</taxon>
        <taxon>Pentapetalae</taxon>
        <taxon>asterids</taxon>
        <taxon>campanulids</taxon>
        <taxon>Asterales</taxon>
        <taxon>Asteraceae</taxon>
        <taxon>Asteroideae</taxon>
        <taxon>Heliantheae alliance</taxon>
        <taxon>Heliantheae</taxon>
        <taxon>Helianthus</taxon>
    </lineage>
</organism>
<dbReference type="InParanoid" id="A0A251T2B6"/>
<reference evidence="2" key="1">
    <citation type="journal article" date="2017" name="Nature">
        <title>The sunflower genome provides insights into oil metabolism, flowering and Asterid evolution.</title>
        <authorList>
            <person name="Badouin H."/>
            <person name="Gouzy J."/>
            <person name="Grassa C.J."/>
            <person name="Murat F."/>
            <person name="Staton S.E."/>
            <person name="Cottret L."/>
            <person name="Lelandais-Briere C."/>
            <person name="Owens G.L."/>
            <person name="Carrere S."/>
            <person name="Mayjonade B."/>
            <person name="Legrand L."/>
            <person name="Gill N."/>
            <person name="Kane N.C."/>
            <person name="Bowers J.E."/>
            <person name="Hubner S."/>
            <person name="Bellec A."/>
            <person name="Berard A."/>
            <person name="Berges H."/>
            <person name="Blanchet N."/>
            <person name="Boniface M.C."/>
            <person name="Brunel D."/>
            <person name="Catrice O."/>
            <person name="Chaidir N."/>
            <person name="Claudel C."/>
            <person name="Donnadieu C."/>
            <person name="Faraut T."/>
            <person name="Fievet G."/>
            <person name="Helmstetter N."/>
            <person name="King M."/>
            <person name="Knapp S.J."/>
            <person name="Lai Z."/>
            <person name="Le Paslier M.C."/>
            <person name="Lippi Y."/>
            <person name="Lorenzon L."/>
            <person name="Mandel J.R."/>
            <person name="Marage G."/>
            <person name="Marchand G."/>
            <person name="Marquand E."/>
            <person name="Bret-Mestries E."/>
            <person name="Morien E."/>
            <person name="Nambeesan S."/>
            <person name="Nguyen T."/>
            <person name="Pegot-Espagnet P."/>
            <person name="Pouilly N."/>
            <person name="Raftis F."/>
            <person name="Sallet E."/>
            <person name="Schiex T."/>
            <person name="Thomas J."/>
            <person name="Vandecasteele C."/>
            <person name="Vares D."/>
            <person name="Vear F."/>
            <person name="Vautrin S."/>
            <person name="Crespi M."/>
            <person name="Mangin B."/>
            <person name="Burke J.M."/>
            <person name="Salse J."/>
            <person name="Munos S."/>
            <person name="Vincourt P."/>
            <person name="Rieseberg L.H."/>
            <person name="Langlade N.B."/>
        </authorList>
    </citation>
    <scope>NUCLEOTIDE SEQUENCE [LARGE SCALE GENOMIC DNA]</scope>
    <source>
        <strain evidence="2">cv. SF193</strain>
    </source>
</reference>
<dbReference type="EMBL" id="CM007901">
    <property type="protein sequence ID" value="OTG05250.1"/>
    <property type="molecule type" value="Genomic_DNA"/>
</dbReference>
<gene>
    <name evidence="1" type="ORF">HannXRQ_Chr12g0371471</name>
</gene>
<evidence type="ECO:0000313" key="2">
    <source>
        <dbReference type="Proteomes" id="UP000215914"/>
    </source>
</evidence>
<sequence>MSNQRMSCSIMYCQAWRLKPHYMIHHYTHRHEDGGRVMNNKKEWNLVWKAKASICSHFTIHHIEDDDLCLFSSFDYQV</sequence>
<dbReference type="AlphaFoldDB" id="A0A251T2B6"/>
<name>A0A251T2B6_HELAN</name>
<evidence type="ECO:0000313" key="1">
    <source>
        <dbReference type="EMBL" id="OTG05250.1"/>
    </source>
</evidence>
<proteinExistence type="predicted"/>
<keyword evidence="2" id="KW-1185">Reference proteome</keyword>
<accession>A0A251T2B6</accession>